<dbReference type="Gene3D" id="3.40.50.12780">
    <property type="entry name" value="N-terminal domain of ligase-like"/>
    <property type="match status" value="1"/>
</dbReference>
<dbReference type="PROSITE" id="PS00012">
    <property type="entry name" value="PHOSPHOPANTETHEINE"/>
    <property type="match status" value="1"/>
</dbReference>
<evidence type="ECO:0000256" key="2">
    <source>
        <dbReference type="ARBA" id="ARBA00022553"/>
    </source>
</evidence>
<dbReference type="Pfam" id="PF00501">
    <property type="entry name" value="AMP-binding"/>
    <property type="match status" value="1"/>
</dbReference>
<dbReference type="InterPro" id="IPR009081">
    <property type="entry name" value="PP-bd_ACP"/>
</dbReference>
<dbReference type="InterPro" id="IPR036736">
    <property type="entry name" value="ACP-like_sf"/>
</dbReference>
<dbReference type="NCBIfam" id="TIGR01733">
    <property type="entry name" value="AA-adenyl-dom"/>
    <property type="match status" value="1"/>
</dbReference>
<proteinExistence type="inferred from homology"/>
<dbReference type="GO" id="GO:0005737">
    <property type="term" value="C:cytoplasm"/>
    <property type="evidence" value="ECO:0007669"/>
    <property type="project" value="TreeGrafter"/>
</dbReference>
<dbReference type="InterPro" id="IPR000873">
    <property type="entry name" value="AMP-dep_synth/lig_dom"/>
</dbReference>
<feature type="domain" description="Carrier" evidence="6">
    <location>
        <begin position="785"/>
        <end position="861"/>
    </location>
</feature>
<evidence type="ECO:0000313" key="7">
    <source>
        <dbReference type="EMBL" id="KAF9893942.1"/>
    </source>
</evidence>
<feature type="region of interest" description="Disordered" evidence="5">
    <location>
        <begin position="860"/>
        <end position="883"/>
    </location>
</feature>
<dbReference type="PROSITE" id="PS00455">
    <property type="entry name" value="AMP_BINDING"/>
    <property type="match status" value="1"/>
</dbReference>
<dbReference type="GO" id="GO:0031177">
    <property type="term" value="F:phosphopantetheine binding"/>
    <property type="evidence" value="ECO:0007669"/>
    <property type="project" value="InterPro"/>
</dbReference>
<dbReference type="FunFam" id="1.10.1200.10:FF:000005">
    <property type="entry name" value="Nonribosomal peptide synthetase 1"/>
    <property type="match status" value="1"/>
</dbReference>
<dbReference type="Gene3D" id="1.10.1200.10">
    <property type="entry name" value="ACP-like"/>
    <property type="match status" value="1"/>
</dbReference>
<comment type="caution">
    <text evidence="7">The sequence shown here is derived from an EMBL/GenBank/DDBJ whole genome shotgun (WGS) entry which is preliminary data.</text>
</comment>
<reference evidence="7" key="2">
    <citation type="submission" date="2020-02" db="EMBL/GenBank/DDBJ databases">
        <authorList>
            <person name="Gilchrist C.L.M."/>
            <person name="Chooi Y.-H."/>
        </authorList>
    </citation>
    <scope>NUCLEOTIDE SEQUENCE</scope>
    <source>
        <strain evidence="7">MST-FP2251</strain>
    </source>
</reference>
<dbReference type="GO" id="GO:0044550">
    <property type="term" value="P:secondary metabolite biosynthetic process"/>
    <property type="evidence" value="ECO:0007669"/>
    <property type="project" value="TreeGrafter"/>
</dbReference>
<dbReference type="InterPro" id="IPR020845">
    <property type="entry name" value="AMP-binding_CS"/>
</dbReference>
<dbReference type="GO" id="GO:0043041">
    <property type="term" value="P:amino acid activation for nonribosomal peptide biosynthetic process"/>
    <property type="evidence" value="ECO:0007669"/>
    <property type="project" value="TreeGrafter"/>
</dbReference>
<gene>
    <name evidence="7" type="ORF">FE257_008913</name>
</gene>
<dbReference type="EMBL" id="VCAU01000005">
    <property type="protein sequence ID" value="KAF9893942.1"/>
    <property type="molecule type" value="Genomic_DNA"/>
</dbReference>
<sequence length="883" mass="96575">MDERIRSVVEPETYTRPQEPPEFLLPQSVQSTKVHCSKWQGPAFVCLAWAIIESQYHAADTVKFDSVIYAGSVEGWNSTWVSCDSALDNQSTVQETWASFQQRISRDGNNRKHEIACSSGQTLLMIYDNINAAKKGISDELLRQDLLCAADKYTMTISCGLEDSACWIDIAKHHSSIIENSQCNRILRQFSYIMQQIQERPYSRITDLSLANPEDIAEIMSWNREPPHAVESCVHMIIQHRATERPQSVAVSSWDGEFTYSTLITLASQLANHLLDLGTCQESLIPLCFSKSKWTVVAMLGVSMAGGAFVPLEPTYPLSRLGDICAKVDPPLIICSSDNVAIARHLAPAIVILDDAHIDSIRNEQAAPSSSSSQQRRLPEVSPSNALFIIFTSGSSGIPKGAIVEHRSYCTTALAYTTQYGLSPSSRMIQFASYAFDMSIMEILSALLVGGCVCILPESDRIDNYIESAKKYHPTHILTTPSFLRTLSRAGLAQLPLKTLVTAGERLDPQDMACVLPDGVRLMNAYGPSECTPIVSVQTDVRRACTASNIGHPSGATFWVVCPCDPQRLAPVGAVGELLVEGACVGRGYLNNEAQTRAAFIDPPGWLVEVRHGHPSRVYRTGDLVQWQPDGSWVYIGRKDNQIKIHGQRVELGHIESHARRLFPDALDVVAEVVSPPGGDSGVGSRARIVLFVLGPEADVQTVQGTPFAMPTDRFIAASQMARRQLRESLPRHMVPSLFVPLAKVPRTASRKTDRRALRERLERYISTGGLEELSAHAPIAEEDQPVTDIQKALQEIWAGILRLPRASIGLSHNFFELGGDSLAAIQVAAAARSSGIRITVKDTFAHPVLSAMASAASSLPLQAEGSDAPTGEGFRGDVEDSE</sequence>
<keyword evidence="2" id="KW-0597">Phosphoprotein</keyword>
<keyword evidence="8" id="KW-1185">Reference proteome</keyword>
<dbReference type="AlphaFoldDB" id="A0AAD4CYB7"/>
<dbReference type="Pfam" id="PF00550">
    <property type="entry name" value="PP-binding"/>
    <property type="match status" value="1"/>
</dbReference>
<comment type="similarity">
    <text evidence="4">Belongs to the NRP synthetase family.</text>
</comment>
<dbReference type="PANTHER" id="PTHR45527:SF3">
    <property type="entry name" value="SIDEROPHORE SYNTHETASE (EUROFUNG)"/>
    <property type="match status" value="1"/>
</dbReference>
<keyword evidence="1" id="KW-0596">Phosphopantetheine</keyword>
<evidence type="ECO:0000256" key="5">
    <source>
        <dbReference type="SAM" id="MobiDB-lite"/>
    </source>
</evidence>
<dbReference type="PROSITE" id="PS50075">
    <property type="entry name" value="CARRIER"/>
    <property type="match status" value="1"/>
</dbReference>
<dbReference type="PANTHER" id="PTHR45527">
    <property type="entry name" value="NONRIBOSOMAL PEPTIDE SYNTHETASE"/>
    <property type="match status" value="1"/>
</dbReference>
<name>A0AAD4CYB7_ASPNN</name>
<evidence type="ECO:0000259" key="6">
    <source>
        <dbReference type="PROSITE" id="PS50075"/>
    </source>
</evidence>
<dbReference type="InterPro" id="IPR006162">
    <property type="entry name" value="Ppantetheine_attach_site"/>
</dbReference>
<reference evidence="7" key="1">
    <citation type="journal article" date="2019" name="Beilstein J. Org. Chem.">
        <title>Nanangenines: drimane sesquiterpenoids as the dominant metabolite cohort of a novel Australian fungus, Aspergillus nanangensis.</title>
        <authorList>
            <person name="Lacey H.J."/>
            <person name="Gilchrist C.L.M."/>
            <person name="Crombie A."/>
            <person name="Kalaitzis J.A."/>
            <person name="Vuong D."/>
            <person name="Rutledge P.J."/>
            <person name="Turner P."/>
            <person name="Pitt J.I."/>
            <person name="Lacey E."/>
            <person name="Chooi Y.H."/>
            <person name="Piggott A.M."/>
        </authorList>
    </citation>
    <scope>NUCLEOTIDE SEQUENCE</scope>
    <source>
        <strain evidence="7">MST-FP2251</strain>
    </source>
</reference>
<dbReference type="Proteomes" id="UP001194746">
    <property type="component" value="Unassembled WGS sequence"/>
</dbReference>
<dbReference type="CDD" id="cd05918">
    <property type="entry name" value="A_NRPS_SidN3_like"/>
    <property type="match status" value="1"/>
</dbReference>
<dbReference type="SUPFAM" id="SSF47336">
    <property type="entry name" value="ACP-like"/>
    <property type="match status" value="1"/>
</dbReference>
<dbReference type="InterPro" id="IPR045851">
    <property type="entry name" value="AMP-bd_C_sf"/>
</dbReference>
<organism evidence="7 8">
    <name type="scientific">Aspergillus nanangensis</name>
    <dbReference type="NCBI Taxonomy" id="2582783"/>
    <lineage>
        <taxon>Eukaryota</taxon>
        <taxon>Fungi</taxon>
        <taxon>Dikarya</taxon>
        <taxon>Ascomycota</taxon>
        <taxon>Pezizomycotina</taxon>
        <taxon>Eurotiomycetes</taxon>
        <taxon>Eurotiomycetidae</taxon>
        <taxon>Eurotiales</taxon>
        <taxon>Aspergillaceae</taxon>
        <taxon>Aspergillus</taxon>
        <taxon>Aspergillus subgen. Circumdati</taxon>
    </lineage>
</organism>
<evidence type="ECO:0000256" key="4">
    <source>
        <dbReference type="ARBA" id="ARBA00029454"/>
    </source>
</evidence>
<keyword evidence="3" id="KW-0436">Ligase</keyword>
<accession>A0AAD4CYB7</accession>
<dbReference type="SUPFAM" id="SSF56801">
    <property type="entry name" value="Acetyl-CoA synthetase-like"/>
    <property type="match status" value="1"/>
</dbReference>
<evidence type="ECO:0000313" key="8">
    <source>
        <dbReference type="Proteomes" id="UP001194746"/>
    </source>
</evidence>
<dbReference type="InterPro" id="IPR042099">
    <property type="entry name" value="ANL_N_sf"/>
</dbReference>
<dbReference type="GO" id="GO:0016874">
    <property type="term" value="F:ligase activity"/>
    <property type="evidence" value="ECO:0007669"/>
    <property type="project" value="UniProtKB-KW"/>
</dbReference>
<protein>
    <recommendedName>
        <fullName evidence="6">Carrier domain-containing protein</fullName>
    </recommendedName>
</protein>
<dbReference type="InterPro" id="IPR020806">
    <property type="entry name" value="PKS_PP-bd"/>
</dbReference>
<evidence type="ECO:0000256" key="3">
    <source>
        <dbReference type="ARBA" id="ARBA00022598"/>
    </source>
</evidence>
<evidence type="ECO:0000256" key="1">
    <source>
        <dbReference type="ARBA" id="ARBA00022450"/>
    </source>
</evidence>
<dbReference type="SMART" id="SM00823">
    <property type="entry name" value="PKS_PP"/>
    <property type="match status" value="1"/>
</dbReference>
<dbReference type="InterPro" id="IPR010071">
    <property type="entry name" value="AA_adenyl_dom"/>
</dbReference>
<dbReference type="Gene3D" id="3.30.300.30">
    <property type="match status" value="1"/>
</dbReference>